<feature type="compositionally biased region" description="Polar residues" evidence="3">
    <location>
        <begin position="432"/>
        <end position="442"/>
    </location>
</feature>
<protein>
    <recommendedName>
        <fullName evidence="8">Galactose oxidase</fullName>
    </recommendedName>
</protein>
<dbReference type="SUPFAM" id="SSF117281">
    <property type="entry name" value="Kelch motif"/>
    <property type="match status" value="2"/>
</dbReference>
<organism evidence="6 7">
    <name type="scientific">Thamnocephalis sphaerospora</name>
    <dbReference type="NCBI Taxonomy" id="78915"/>
    <lineage>
        <taxon>Eukaryota</taxon>
        <taxon>Fungi</taxon>
        <taxon>Fungi incertae sedis</taxon>
        <taxon>Zoopagomycota</taxon>
        <taxon>Zoopagomycotina</taxon>
        <taxon>Zoopagomycetes</taxon>
        <taxon>Zoopagales</taxon>
        <taxon>Sigmoideomycetaceae</taxon>
        <taxon>Thamnocephalis</taxon>
    </lineage>
</organism>
<feature type="signal peptide" evidence="5">
    <location>
        <begin position="1"/>
        <end position="26"/>
    </location>
</feature>
<dbReference type="InterPro" id="IPR006652">
    <property type="entry name" value="Kelch_1"/>
</dbReference>
<feature type="region of interest" description="Disordered" evidence="3">
    <location>
        <begin position="493"/>
        <end position="547"/>
    </location>
</feature>
<evidence type="ECO:0008006" key="8">
    <source>
        <dbReference type="Google" id="ProtNLM"/>
    </source>
</evidence>
<evidence type="ECO:0000256" key="1">
    <source>
        <dbReference type="ARBA" id="ARBA00022441"/>
    </source>
</evidence>
<evidence type="ECO:0000313" key="6">
    <source>
        <dbReference type="EMBL" id="RKP06465.1"/>
    </source>
</evidence>
<sequence>MTRFPELQTLFCTGLLLAGLARAAVANVTAGPRWGHSATLLGHNLYVIGGIQSSNAASKYIRNDSFVYSLDTTQAFHTDSPPWTAMEANGELPSGTGNHIAADAQSHIVIYGGSTDNPSQQDFLWSLDPTLRTWSRKPSVGGPAARLYYTTSATIGSNTYIFGGASSSLTMGGNVSTVFYDNLYKFDQSKLQWSELARAPGDSANRSQHTLSYVPAKKMLVAIGGMAGSSLAPTDSVLSFDIASNQWKEIKVAGEAPSPRRTHTAVVSGDHVIVFGGCDMSVQELYNDVVVLDTTTMSWLRPKVKNAPTGRCGHTASMVGDYMLVTFGFMGTGGDNRIYALNTKTWEFVTDYPGVSAGSSGLSVWQVLGISIGATIVLGIIIGFVSLQRARSRRKHNDLQIRLAAAAKLDASQAAYRNRWFRRGTQSASITFPPTRSSRYQGSMTSAATSSTPASHNYARIFSGSEGQQTPRQFSVDTVDSGAANLAAYEYTPTPSPLQRSVSPLQRPLSPPHILPRSHTPSVSSRVSSRAYAKHRQQSRPGTPLAAECPRSMTPQPHLPAETQPNSSVIGLTSIIIPDGWPAVGDYVTSAEQSFETAIEEAHVHRVAQEPVRYEPVRAATPGRTTSPNGALHVTNPEQGHNDNR</sequence>
<keyword evidence="7" id="KW-1185">Reference proteome</keyword>
<feature type="region of interest" description="Disordered" evidence="3">
    <location>
        <begin position="613"/>
        <end position="645"/>
    </location>
</feature>
<feature type="compositionally biased region" description="Low complexity" evidence="3">
    <location>
        <begin position="443"/>
        <end position="452"/>
    </location>
</feature>
<dbReference type="AlphaFoldDB" id="A0A4P9XL08"/>
<proteinExistence type="predicted"/>
<evidence type="ECO:0000256" key="5">
    <source>
        <dbReference type="SAM" id="SignalP"/>
    </source>
</evidence>
<keyword evidence="5" id="KW-0732">Signal</keyword>
<dbReference type="EMBL" id="KZ992879">
    <property type="protein sequence ID" value="RKP06465.1"/>
    <property type="molecule type" value="Genomic_DNA"/>
</dbReference>
<keyword evidence="2" id="KW-0677">Repeat</keyword>
<evidence type="ECO:0000256" key="2">
    <source>
        <dbReference type="ARBA" id="ARBA00022737"/>
    </source>
</evidence>
<feature type="chain" id="PRO_5020416927" description="Galactose oxidase" evidence="5">
    <location>
        <begin position="27"/>
        <end position="645"/>
    </location>
</feature>
<feature type="region of interest" description="Disordered" evidence="3">
    <location>
        <begin position="432"/>
        <end position="452"/>
    </location>
</feature>
<dbReference type="PANTHER" id="PTHR46093">
    <property type="entry name" value="ACYL-COA-BINDING DOMAIN-CONTAINING PROTEIN 5"/>
    <property type="match status" value="1"/>
</dbReference>
<dbReference type="STRING" id="78915.A0A4P9XL08"/>
<reference evidence="7" key="1">
    <citation type="journal article" date="2018" name="Nat. Microbiol.">
        <title>Leveraging single-cell genomics to expand the fungal tree of life.</title>
        <authorList>
            <person name="Ahrendt S.R."/>
            <person name="Quandt C.A."/>
            <person name="Ciobanu D."/>
            <person name="Clum A."/>
            <person name="Salamov A."/>
            <person name="Andreopoulos B."/>
            <person name="Cheng J.F."/>
            <person name="Woyke T."/>
            <person name="Pelin A."/>
            <person name="Henrissat B."/>
            <person name="Reynolds N.K."/>
            <person name="Benny G.L."/>
            <person name="Smith M.E."/>
            <person name="James T.Y."/>
            <person name="Grigoriev I.V."/>
        </authorList>
    </citation>
    <scope>NUCLEOTIDE SEQUENCE [LARGE SCALE GENOMIC DNA]</scope>
    <source>
        <strain evidence="7">RSA 1356</strain>
    </source>
</reference>
<dbReference type="SMART" id="SM00612">
    <property type="entry name" value="Kelch"/>
    <property type="match status" value="2"/>
</dbReference>
<keyword evidence="1" id="KW-0880">Kelch repeat</keyword>
<evidence type="ECO:0000256" key="3">
    <source>
        <dbReference type="SAM" id="MobiDB-lite"/>
    </source>
</evidence>
<name>A0A4P9XL08_9FUNG</name>
<dbReference type="Pfam" id="PF24681">
    <property type="entry name" value="Kelch_KLHDC2_KLHL20_DRC7"/>
    <property type="match status" value="1"/>
</dbReference>
<accession>A0A4P9XL08</accession>
<dbReference type="Gene3D" id="2.120.10.80">
    <property type="entry name" value="Kelch-type beta propeller"/>
    <property type="match status" value="2"/>
</dbReference>
<keyword evidence="4" id="KW-1133">Transmembrane helix</keyword>
<dbReference type="OrthoDB" id="432528at2759"/>
<evidence type="ECO:0000256" key="4">
    <source>
        <dbReference type="SAM" id="Phobius"/>
    </source>
</evidence>
<feature type="transmembrane region" description="Helical" evidence="4">
    <location>
        <begin position="364"/>
        <end position="387"/>
    </location>
</feature>
<keyword evidence="4" id="KW-0472">Membrane</keyword>
<evidence type="ECO:0000313" key="7">
    <source>
        <dbReference type="Proteomes" id="UP000271241"/>
    </source>
</evidence>
<keyword evidence="4" id="KW-0812">Transmembrane</keyword>
<gene>
    <name evidence="6" type="ORF">THASP1DRAFT_25225</name>
</gene>
<dbReference type="Proteomes" id="UP000271241">
    <property type="component" value="Unassembled WGS sequence"/>
</dbReference>
<dbReference type="PANTHER" id="PTHR46093:SF18">
    <property type="entry name" value="FIBRONECTIN TYPE-III DOMAIN-CONTAINING PROTEIN"/>
    <property type="match status" value="1"/>
</dbReference>
<dbReference type="InterPro" id="IPR015915">
    <property type="entry name" value="Kelch-typ_b-propeller"/>
</dbReference>